<dbReference type="Pfam" id="PF01979">
    <property type="entry name" value="Amidohydro_1"/>
    <property type="match status" value="1"/>
</dbReference>
<dbReference type="GO" id="GO:0004157">
    <property type="term" value="F:dihydropyrimidinase activity"/>
    <property type="evidence" value="ECO:0007669"/>
    <property type="project" value="UniProtKB-EC"/>
</dbReference>
<dbReference type="Gene3D" id="3.20.20.140">
    <property type="entry name" value="Metal-dependent hydrolases"/>
    <property type="match status" value="1"/>
</dbReference>
<dbReference type="GO" id="GO:0005829">
    <property type="term" value="C:cytosol"/>
    <property type="evidence" value="ECO:0007669"/>
    <property type="project" value="TreeGrafter"/>
</dbReference>
<evidence type="ECO:0000259" key="6">
    <source>
        <dbReference type="Pfam" id="PF01979"/>
    </source>
</evidence>
<reference evidence="7" key="1">
    <citation type="submission" date="2021-05" db="EMBL/GenBank/DDBJ databases">
        <title>Novel Bacillus species.</title>
        <authorList>
            <person name="Liu G."/>
        </authorList>
    </citation>
    <scope>NUCLEOTIDE SEQUENCE</scope>
    <source>
        <strain evidence="7">FJAT-49825</strain>
    </source>
</reference>
<comment type="PTM">
    <text evidence="5">Carbamylation allows a single lysine to coordinate two divalent metal cations.</text>
</comment>
<dbReference type="EMBL" id="JAGYPF010000001">
    <property type="protein sequence ID" value="MBS4210969.1"/>
    <property type="molecule type" value="Genomic_DNA"/>
</dbReference>
<keyword evidence="3" id="KW-0479">Metal-binding</keyword>
<gene>
    <name evidence="7" type="primary">hydA</name>
    <name evidence="7" type="ORF">KHA99_00725</name>
</gene>
<feature type="modified residue" description="N6-carboxylysine" evidence="5">
    <location>
        <position position="150"/>
    </location>
</feature>
<accession>A0A942U4M2</accession>
<dbReference type="Gene3D" id="2.30.40.10">
    <property type="entry name" value="Urease, subunit C, domain 1"/>
    <property type="match status" value="1"/>
</dbReference>
<sequence>MKTIIQNGTIVTATDIYKADILIENGVITGITNHYSAAPDANVIDASGQYVFPGGIDVHTHLAWPFQSTGTADDFVSGTRAAAAGGITSIINFTNPKKGQTLLDNLQEWKKKGESSLIDYGFHSIISEYNEHVLEELPILADKEGITSIKLFMAYKGELMVNDREMYKILKRAGEAGIITNVHAENGDIIDELIAESLAKGNTEPIYHAYTRPPITESEATGRALAIAEAANAPIYIVHVSCADALQKVAEAKKRGVQVTAETCPHYLVLDESYLELPDFESGKYVCSPPLREKWNQDLLWKGIASGLISTVGSDHCPFLFEGQKTLGRDNFAKIPNGVPGLEDIFSIVYHFGVNEGRISLQKFVEVISTGPAKTFGLYPKKGSIGIGFDADLVLFNPNASRVITHKKQYQNVDYNLYEGMEIKGTITRVLSRGEEIVRDGYVIGEQGRGKFLFRNKVSKVHSTVSAI</sequence>
<comment type="cofactor">
    <cofactor evidence="1">
        <name>Zn(2+)</name>
        <dbReference type="ChEBI" id="CHEBI:29105"/>
    </cofactor>
</comment>
<dbReference type="SUPFAM" id="SSF51338">
    <property type="entry name" value="Composite domain of metallo-dependent hydrolases"/>
    <property type="match status" value="2"/>
</dbReference>
<protein>
    <submittedName>
        <fullName evidence="7">Dihydropyrimidinase</fullName>
        <ecNumber evidence="7">3.5.2.2</ecNumber>
    </submittedName>
</protein>
<evidence type="ECO:0000256" key="2">
    <source>
        <dbReference type="ARBA" id="ARBA00008829"/>
    </source>
</evidence>
<evidence type="ECO:0000256" key="4">
    <source>
        <dbReference type="ARBA" id="ARBA00022801"/>
    </source>
</evidence>
<evidence type="ECO:0000256" key="3">
    <source>
        <dbReference type="ARBA" id="ARBA00022723"/>
    </source>
</evidence>
<dbReference type="PANTHER" id="PTHR11647">
    <property type="entry name" value="HYDRANTOINASE/DIHYDROPYRIMIDINASE FAMILY MEMBER"/>
    <property type="match status" value="1"/>
</dbReference>
<dbReference type="InterPro" id="IPR032466">
    <property type="entry name" value="Metal_Hydrolase"/>
</dbReference>
<dbReference type="Proteomes" id="UP000679749">
    <property type="component" value="Unassembled WGS sequence"/>
</dbReference>
<dbReference type="EC" id="3.5.2.2" evidence="7"/>
<comment type="caution">
    <text evidence="7">The sequence shown here is derived from an EMBL/GenBank/DDBJ whole genome shotgun (WGS) entry which is preliminary data.</text>
</comment>
<dbReference type="NCBIfam" id="TIGR02033">
    <property type="entry name" value="D-hydantoinase"/>
    <property type="match status" value="1"/>
</dbReference>
<evidence type="ECO:0000256" key="5">
    <source>
        <dbReference type="PIRSR" id="PIRSR611778-50"/>
    </source>
</evidence>
<dbReference type="InterPro" id="IPR050378">
    <property type="entry name" value="Metallo-dep_Hydrolases_sf"/>
</dbReference>
<organism evidence="7 8">
    <name type="scientific">Neobacillus rhizophilus</name>
    <dbReference type="NCBI Taxonomy" id="2833579"/>
    <lineage>
        <taxon>Bacteria</taxon>
        <taxon>Bacillati</taxon>
        <taxon>Bacillota</taxon>
        <taxon>Bacilli</taxon>
        <taxon>Bacillales</taxon>
        <taxon>Bacillaceae</taxon>
        <taxon>Neobacillus</taxon>
    </lineage>
</organism>
<proteinExistence type="inferred from homology"/>
<comment type="similarity">
    <text evidence="2">Belongs to the metallo-dependent hydrolases superfamily. Hydantoinase/dihydropyrimidinase family.</text>
</comment>
<keyword evidence="4 7" id="KW-0378">Hydrolase</keyword>
<dbReference type="InterPro" id="IPR006680">
    <property type="entry name" value="Amidohydro-rel"/>
</dbReference>
<evidence type="ECO:0000313" key="7">
    <source>
        <dbReference type="EMBL" id="MBS4210969.1"/>
    </source>
</evidence>
<dbReference type="SUPFAM" id="SSF51556">
    <property type="entry name" value="Metallo-dependent hydrolases"/>
    <property type="match status" value="1"/>
</dbReference>
<dbReference type="InterPro" id="IPR011778">
    <property type="entry name" value="Hydantoinase/dihydroPyrase"/>
</dbReference>
<feature type="domain" description="Amidohydrolase-related" evidence="6">
    <location>
        <begin position="50"/>
        <end position="435"/>
    </location>
</feature>
<dbReference type="InterPro" id="IPR011059">
    <property type="entry name" value="Metal-dep_hydrolase_composite"/>
</dbReference>
<dbReference type="GO" id="GO:0046872">
    <property type="term" value="F:metal ion binding"/>
    <property type="evidence" value="ECO:0007669"/>
    <property type="project" value="UniProtKB-KW"/>
</dbReference>
<evidence type="ECO:0000313" key="8">
    <source>
        <dbReference type="Proteomes" id="UP000679749"/>
    </source>
</evidence>
<dbReference type="FunFam" id="3.20.20.140:FF:000076">
    <property type="entry name" value="Dihydropyrimidinase like 2"/>
    <property type="match status" value="1"/>
</dbReference>
<keyword evidence="8" id="KW-1185">Reference proteome</keyword>
<dbReference type="AlphaFoldDB" id="A0A942U4M2"/>
<evidence type="ECO:0000256" key="1">
    <source>
        <dbReference type="ARBA" id="ARBA00001947"/>
    </source>
</evidence>
<dbReference type="RefSeq" id="WP_213115522.1">
    <property type="nucleotide sequence ID" value="NZ_JAGYPF010000001.1"/>
</dbReference>
<dbReference type="CDD" id="cd01314">
    <property type="entry name" value="D-HYD"/>
    <property type="match status" value="1"/>
</dbReference>
<name>A0A942U4M2_9BACI</name>
<dbReference type="PANTHER" id="PTHR11647:SF1">
    <property type="entry name" value="COLLAPSIN RESPONSE MEDIATOR PROTEIN"/>
    <property type="match status" value="1"/>
</dbReference>